<feature type="transmembrane region" description="Helical" evidence="6">
    <location>
        <begin position="38"/>
        <end position="59"/>
    </location>
</feature>
<feature type="transmembrane region" description="Helical" evidence="6">
    <location>
        <begin position="194"/>
        <end position="216"/>
    </location>
</feature>
<dbReference type="InterPro" id="IPR037185">
    <property type="entry name" value="EmrE-like"/>
</dbReference>
<dbReference type="Pfam" id="PF00892">
    <property type="entry name" value="EamA"/>
    <property type="match status" value="1"/>
</dbReference>
<keyword evidence="9" id="KW-1185">Reference proteome</keyword>
<sequence length="358" mass="38760">MGSLETLKPLAAMVGLIFGYAIMNIMTRYALAGGMSSYVFVMYRQLVAAIALSPFAFFLERVTMNQVLYFKGLYLASSTLAGAMGNTIPAATFLIAVILGLEKVNMKSIRGEAKLLGTLLCVGGAMVMSLYKGPLIEQLWSRGLHVAGNPFRLGDHFVIQDWQMGCLCLFGSCMCWSSWIIMQVSTLKKYPAQLSLSALLCICGTVQCTLVALIVGPDLRTWTIGWNINLMCIIYSGIVCSGLAFCVQTWCIYKRGPVFVAMFNPLLTVIVAAMATIILHEKIHAGSVGGAILIVGGLYAVLWGKAKDIELNEDPLPACMYVAKGLSESTKDTKSSDLSIDIIEPLLEKEVSNQGSDT</sequence>
<dbReference type="EMBL" id="JAHRHJ020000004">
    <property type="protein sequence ID" value="KAH9319665.1"/>
    <property type="molecule type" value="Genomic_DNA"/>
</dbReference>
<dbReference type="Proteomes" id="UP000824469">
    <property type="component" value="Unassembled WGS sequence"/>
</dbReference>
<organism evidence="8 9">
    <name type="scientific">Taxus chinensis</name>
    <name type="common">Chinese yew</name>
    <name type="synonym">Taxus wallichiana var. chinensis</name>
    <dbReference type="NCBI Taxonomy" id="29808"/>
    <lineage>
        <taxon>Eukaryota</taxon>
        <taxon>Viridiplantae</taxon>
        <taxon>Streptophyta</taxon>
        <taxon>Embryophyta</taxon>
        <taxon>Tracheophyta</taxon>
        <taxon>Spermatophyta</taxon>
        <taxon>Pinopsida</taxon>
        <taxon>Pinidae</taxon>
        <taxon>Conifers II</taxon>
        <taxon>Cupressales</taxon>
        <taxon>Taxaceae</taxon>
        <taxon>Taxus</taxon>
    </lineage>
</organism>
<keyword evidence="5 6" id="KW-0472">Membrane</keyword>
<evidence type="ECO:0000256" key="6">
    <source>
        <dbReference type="RuleBase" id="RU363077"/>
    </source>
</evidence>
<dbReference type="AlphaFoldDB" id="A0AA38GDU6"/>
<comment type="caution">
    <text evidence="8">The sequence shown here is derived from an EMBL/GenBank/DDBJ whole genome shotgun (WGS) entry which is preliminary data.</text>
</comment>
<evidence type="ECO:0000259" key="7">
    <source>
        <dbReference type="Pfam" id="PF00892"/>
    </source>
</evidence>
<dbReference type="InterPro" id="IPR000620">
    <property type="entry name" value="EamA_dom"/>
</dbReference>
<dbReference type="GO" id="GO:0016020">
    <property type="term" value="C:membrane"/>
    <property type="evidence" value="ECO:0007669"/>
    <property type="project" value="UniProtKB-SubCell"/>
</dbReference>
<evidence type="ECO:0000256" key="3">
    <source>
        <dbReference type="ARBA" id="ARBA00022692"/>
    </source>
</evidence>
<protein>
    <recommendedName>
        <fullName evidence="6">WAT1-related protein</fullName>
    </recommendedName>
</protein>
<evidence type="ECO:0000313" key="9">
    <source>
        <dbReference type="Proteomes" id="UP000824469"/>
    </source>
</evidence>
<dbReference type="GO" id="GO:0022857">
    <property type="term" value="F:transmembrane transporter activity"/>
    <property type="evidence" value="ECO:0007669"/>
    <property type="project" value="InterPro"/>
</dbReference>
<keyword evidence="4 6" id="KW-1133">Transmembrane helix</keyword>
<name>A0AA38GDU6_TAXCH</name>
<dbReference type="SUPFAM" id="SSF103481">
    <property type="entry name" value="Multidrug resistance efflux transporter EmrE"/>
    <property type="match status" value="2"/>
</dbReference>
<feature type="transmembrane region" description="Helical" evidence="6">
    <location>
        <begin position="113"/>
        <end position="131"/>
    </location>
</feature>
<reference evidence="8 9" key="1">
    <citation type="journal article" date="2021" name="Nat. Plants">
        <title>The Taxus genome provides insights into paclitaxel biosynthesis.</title>
        <authorList>
            <person name="Xiong X."/>
            <person name="Gou J."/>
            <person name="Liao Q."/>
            <person name="Li Y."/>
            <person name="Zhou Q."/>
            <person name="Bi G."/>
            <person name="Li C."/>
            <person name="Du R."/>
            <person name="Wang X."/>
            <person name="Sun T."/>
            <person name="Guo L."/>
            <person name="Liang H."/>
            <person name="Lu P."/>
            <person name="Wu Y."/>
            <person name="Zhang Z."/>
            <person name="Ro D.K."/>
            <person name="Shang Y."/>
            <person name="Huang S."/>
            <person name="Yan J."/>
        </authorList>
    </citation>
    <scope>NUCLEOTIDE SEQUENCE [LARGE SCALE GENOMIC DNA]</scope>
    <source>
        <strain evidence="8">Ta-2019</strain>
    </source>
</reference>
<keyword evidence="3 6" id="KW-0812">Transmembrane</keyword>
<feature type="transmembrane region" description="Helical" evidence="6">
    <location>
        <begin position="162"/>
        <end position="182"/>
    </location>
</feature>
<feature type="transmembrane region" description="Helical" evidence="6">
    <location>
        <begin position="228"/>
        <end position="247"/>
    </location>
</feature>
<gene>
    <name evidence="8" type="ORF">KI387_021434</name>
</gene>
<comment type="similarity">
    <text evidence="2 6">Belongs to the drug/metabolite transporter (DMT) superfamily. Plant drug/metabolite exporter (P-DME) (TC 2.A.7.4) family.</text>
</comment>
<evidence type="ECO:0000313" key="8">
    <source>
        <dbReference type="EMBL" id="KAH9319665.1"/>
    </source>
</evidence>
<comment type="subcellular location">
    <subcellularLocation>
        <location evidence="1 6">Membrane</location>
        <topology evidence="1 6">Multi-pass membrane protein</topology>
    </subcellularLocation>
</comment>
<proteinExistence type="inferred from homology"/>
<evidence type="ECO:0000256" key="4">
    <source>
        <dbReference type="ARBA" id="ARBA00022989"/>
    </source>
</evidence>
<feature type="transmembrane region" description="Helical" evidence="6">
    <location>
        <begin position="259"/>
        <end position="279"/>
    </location>
</feature>
<accession>A0AA38GDU6</accession>
<dbReference type="InterPro" id="IPR030184">
    <property type="entry name" value="WAT1-related"/>
</dbReference>
<dbReference type="OMA" id="FETYKPT"/>
<feature type="transmembrane region" description="Helical" evidence="6">
    <location>
        <begin position="79"/>
        <end position="101"/>
    </location>
</feature>
<feature type="transmembrane region" description="Helical" evidence="6">
    <location>
        <begin position="6"/>
        <end position="26"/>
    </location>
</feature>
<feature type="domain" description="EamA" evidence="7">
    <location>
        <begin position="164"/>
        <end position="302"/>
    </location>
</feature>
<feature type="transmembrane region" description="Helical" evidence="6">
    <location>
        <begin position="285"/>
        <end position="303"/>
    </location>
</feature>
<dbReference type="PANTHER" id="PTHR31218">
    <property type="entry name" value="WAT1-RELATED PROTEIN"/>
    <property type="match status" value="1"/>
</dbReference>
<evidence type="ECO:0000256" key="1">
    <source>
        <dbReference type="ARBA" id="ARBA00004141"/>
    </source>
</evidence>
<evidence type="ECO:0000256" key="2">
    <source>
        <dbReference type="ARBA" id="ARBA00007635"/>
    </source>
</evidence>
<evidence type="ECO:0000256" key="5">
    <source>
        <dbReference type="ARBA" id="ARBA00023136"/>
    </source>
</evidence>